<dbReference type="EMBL" id="JACHFE010000002">
    <property type="protein sequence ID" value="MBB5320528.1"/>
    <property type="molecule type" value="Genomic_DNA"/>
</dbReference>
<sequence length="448" mass="50825">MLIIIHGWSDGSASFRSLARQLLSTESDPSSSRDIRHLRLADYISLDDEIGYEDLVQAMQKAWTKEELPTAPRSVDVVIHSTGGLVVRHWLTTYFKPEASPIKRLLMLAPANFGSPLAHTGRSMIGRAVKGWRGTRLFETGTRILKGLEIASPYTWELAERDIFSDQQYYGPGRILCTVLVGNTGYNGISALANRPGTDGTVRVSTANLNATKLELDFTRPETPVAITGRWDQGAIAFGIADQEDHSSIAAKDGGPHRKSTWLLIHQALQVEDSDFLEWQERLTEHNKEVTQKAERRRGAHHDSYQNTVIRVMDDQGNPVEDYVIEFYVNDDRGRRSRHRTRLLQENVVANVHAWCDNAAYRSFLVNSTELLKLLDRPTDKLNISITASPDIRNRPVGYKTYTDDDISSLSLDRDHIKDLFKPHRTTLITIKIERHQQEKVFLFKKLN</sequence>
<dbReference type="Gene3D" id="3.10.180.10">
    <property type="entry name" value="2,3-Dihydroxybiphenyl 1,2-Dioxygenase, domain 1"/>
    <property type="match status" value="1"/>
</dbReference>
<dbReference type="RefSeq" id="WP_183700402.1">
    <property type="nucleotide sequence ID" value="NZ_JACHFE010000002.1"/>
</dbReference>
<evidence type="ECO:0000313" key="2">
    <source>
        <dbReference type="Proteomes" id="UP000591735"/>
    </source>
</evidence>
<accession>A0A840UIA9</accession>
<dbReference type="Proteomes" id="UP000591735">
    <property type="component" value="Unassembled WGS sequence"/>
</dbReference>
<dbReference type="Gene3D" id="3.40.50.1820">
    <property type="entry name" value="alpha/beta hydrolase"/>
    <property type="match status" value="1"/>
</dbReference>
<dbReference type="InterPro" id="IPR029058">
    <property type="entry name" value="AB_hydrolase_fold"/>
</dbReference>
<keyword evidence="2" id="KW-1185">Reference proteome</keyword>
<proteinExistence type="predicted"/>
<comment type="caution">
    <text evidence="1">The sequence shown here is derived from an EMBL/GenBank/DDBJ whole genome shotgun (WGS) entry which is preliminary data.</text>
</comment>
<dbReference type="SUPFAM" id="SSF53474">
    <property type="entry name" value="alpha/beta-Hydrolases"/>
    <property type="match status" value="1"/>
</dbReference>
<organism evidence="1 2">
    <name type="scientific">Marinobacter oulmenensis</name>
    <dbReference type="NCBI Taxonomy" id="643747"/>
    <lineage>
        <taxon>Bacteria</taxon>
        <taxon>Pseudomonadati</taxon>
        <taxon>Pseudomonadota</taxon>
        <taxon>Gammaproteobacteria</taxon>
        <taxon>Pseudomonadales</taxon>
        <taxon>Marinobacteraceae</taxon>
        <taxon>Marinobacter</taxon>
    </lineage>
</organism>
<name>A0A840UIA9_9GAMM</name>
<dbReference type="InterPro" id="IPR029068">
    <property type="entry name" value="Glyas_Bleomycin-R_OHBP_Dase"/>
</dbReference>
<evidence type="ECO:0008006" key="3">
    <source>
        <dbReference type="Google" id="ProtNLM"/>
    </source>
</evidence>
<dbReference type="AlphaFoldDB" id="A0A840UIA9"/>
<reference evidence="1 2" key="1">
    <citation type="submission" date="2020-08" db="EMBL/GenBank/DDBJ databases">
        <title>Genomic Encyclopedia of Type Strains, Phase IV (KMG-IV): sequencing the most valuable type-strain genomes for metagenomic binning, comparative biology and taxonomic classification.</title>
        <authorList>
            <person name="Goeker M."/>
        </authorList>
    </citation>
    <scope>NUCLEOTIDE SEQUENCE [LARGE SCALE GENOMIC DNA]</scope>
    <source>
        <strain evidence="1 2">DSM 22359</strain>
    </source>
</reference>
<protein>
    <recommendedName>
        <fullName evidence="3">Alpha/beta hydrolase</fullName>
    </recommendedName>
</protein>
<gene>
    <name evidence="1" type="ORF">HNR38_001000</name>
</gene>
<evidence type="ECO:0000313" key="1">
    <source>
        <dbReference type="EMBL" id="MBB5320528.1"/>
    </source>
</evidence>